<comment type="caution">
    <text evidence="6">The sequence shown here is derived from an EMBL/GenBank/DDBJ whole genome shotgun (WGS) entry which is preliminary data.</text>
</comment>
<keyword evidence="2" id="KW-0863">Zinc-finger</keyword>
<keyword evidence="3" id="KW-0862">Zinc</keyword>
<evidence type="ECO:0000259" key="5">
    <source>
        <dbReference type="PROSITE" id="PS51800"/>
    </source>
</evidence>
<proteinExistence type="predicted"/>
<evidence type="ECO:0000256" key="3">
    <source>
        <dbReference type="ARBA" id="ARBA00022833"/>
    </source>
</evidence>
<dbReference type="InterPro" id="IPR051591">
    <property type="entry name" value="UPF0224_FAM112_RNA_Proc"/>
</dbReference>
<evidence type="ECO:0000256" key="1">
    <source>
        <dbReference type="ARBA" id="ARBA00022723"/>
    </source>
</evidence>
<keyword evidence="1" id="KW-0479">Metal-binding</keyword>
<dbReference type="Proteomes" id="UP001162156">
    <property type="component" value="Unassembled WGS sequence"/>
</dbReference>
<evidence type="ECO:0000313" key="7">
    <source>
        <dbReference type="Proteomes" id="UP001162156"/>
    </source>
</evidence>
<keyword evidence="7" id="KW-1185">Reference proteome</keyword>
<dbReference type="EMBL" id="JANEYF010001623">
    <property type="protein sequence ID" value="KAJ8961029.1"/>
    <property type="molecule type" value="Genomic_DNA"/>
</dbReference>
<feature type="domain" description="CHHC U11-48K-type" evidence="5">
    <location>
        <begin position="42"/>
        <end position="69"/>
    </location>
</feature>
<dbReference type="Pfam" id="PF05253">
    <property type="entry name" value="zf-U11-48K"/>
    <property type="match status" value="2"/>
</dbReference>
<reference evidence="6" key="1">
    <citation type="journal article" date="2023" name="Insect Mol. Biol.">
        <title>Genome sequencing provides insights into the evolution of gene families encoding plant cell wall-degrading enzymes in longhorned beetles.</title>
        <authorList>
            <person name="Shin N.R."/>
            <person name="Okamura Y."/>
            <person name="Kirsch R."/>
            <person name="Pauchet Y."/>
        </authorList>
    </citation>
    <scope>NUCLEOTIDE SEQUENCE</scope>
    <source>
        <strain evidence="6">RBIC_L_NR</strain>
    </source>
</reference>
<feature type="region of interest" description="Disordered" evidence="4">
    <location>
        <begin position="140"/>
        <end position="172"/>
    </location>
</feature>
<protein>
    <recommendedName>
        <fullName evidence="5">CHHC U11-48K-type domain-containing protein</fullName>
    </recommendedName>
</protein>
<dbReference type="SUPFAM" id="SSF57667">
    <property type="entry name" value="beta-beta-alpha zinc fingers"/>
    <property type="match status" value="1"/>
</dbReference>
<evidence type="ECO:0000256" key="2">
    <source>
        <dbReference type="ARBA" id="ARBA00022771"/>
    </source>
</evidence>
<dbReference type="PANTHER" id="PTHR21402">
    <property type="entry name" value="GAMETOCYTE SPECIFIC FACTOR 1-RELATED"/>
    <property type="match status" value="1"/>
</dbReference>
<dbReference type="InterPro" id="IPR022776">
    <property type="entry name" value="TRM13/UPF0224_CHHC_Znf_dom"/>
</dbReference>
<organism evidence="6 7">
    <name type="scientific">Rhamnusium bicolor</name>
    <dbReference type="NCBI Taxonomy" id="1586634"/>
    <lineage>
        <taxon>Eukaryota</taxon>
        <taxon>Metazoa</taxon>
        <taxon>Ecdysozoa</taxon>
        <taxon>Arthropoda</taxon>
        <taxon>Hexapoda</taxon>
        <taxon>Insecta</taxon>
        <taxon>Pterygota</taxon>
        <taxon>Neoptera</taxon>
        <taxon>Endopterygota</taxon>
        <taxon>Coleoptera</taxon>
        <taxon>Polyphaga</taxon>
        <taxon>Cucujiformia</taxon>
        <taxon>Chrysomeloidea</taxon>
        <taxon>Cerambycidae</taxon>
        <taxon>Lepturinae</taxon>
        <taxon>Rhagiini</taxon>
        <taxon>Rhamnusium</taxon>
    </lineage>
</organism>
<sequence>MEILHDPEEKIMCPYNPSHHIRRYRMNVHLVKCKKSYPESKLVECDFNVNHKIPEPELQYHHENCPDRKKIEVTIYQEEGSVINRFPIPNIEDNVQTYDPAKYCEQNEVIRHVDVESAAKRKNFRLTERQRINQLTVNKPSDRLENNRPSNVNKNASALKRNLPEKSRVVVQEDTPASVEDILKRLE</sequence>
<feature type="compositionally biased region" description="Polar residues" evidence="4">
    <location>
        <begin position="147"/>
        <end position="156"/>
    </location>
</feature>
<name>A0AAV8ZBQ8_9CUCU</name>
<dbReference type="InterPro" id="IPR036236">
    <property type="entry name" value="Znf_C2H2_sf"/>
</dbReference>
<dbReference type="GO" id="GO:0008270">
    <property type="term" value="F:zinc ion binding"/>
    <property type="evidence" value="ECO:0007669"/>
    <property type="project" value="UniProtKB-KW"/>
</dbReference>
<accession>A0AAV8ZBQ8</accession>
<dbReference type="AlphaFoldDB" id="A0AAV8ZBQ8"/>
<feature type="domain" description="CHHC U11-48K-type" evidence="5">
    <location>
        <begin position="10"/>
        <end position="37"/>
    </location>
</feature>
<evidence type="ECO:0000256" key="4">
    <source>
        <dbReference type="SAM" id="MobiDB-lite"/>
    </source>
</evidence>
<gene>
    <name evidence="6" type="ORF">NQ314_006011</name>
</gene>
<dbReference type="PANTHER" id="PTHR21402:SF5">
    <property type="entry name" value="GAMETOCYTE SPECIFIC FACTOR 1"/>
    <property type="match status" value="1"/>
</dbReference>
<evidence type="ECO:0000313" key="6">
    <source>
        <dbReference type="EMBL" id="KAJ8961029.1"/>
    </source>
</evidence>
<dbReference type="PROSITE" id="PS51800">
    <property type="entry name" value="ZF_CHHC_U11_48K"/>
    <property type="match status" value="2"/>
</dbReference>